<dbReference type="SUPFAM" id="SSF51735">
    <property type="entry name" value="NAD(P)-binding Rossmann-fold domains"/>
    <property type="match status" value="1"/>
</dbReference>
<dbReference type="CDD" id="cd05288">
    <property type="entry name" value="PGDH"/>
    <property type="match status" value="1"/>
</dbReference>
<organism evidence="3 4">
    <name type="scientific">Shewanella corallii</name>
    <dbReference type="NCBI Taxonomy" id="560080"/>
    <lineage>
        <taxon>Bacteria</taxon>
        <taxon>Pseudomonadati</taxon>
        <taxon>Pseudomonadota</taxon>
        <taxon>Gammaproteobacteria</taxon>
        <taxon>Alteromonadales</taxon>
        <taxon>Shewanellaceae</taxon>
        <taxon>Shewanella</taxon>
    </lineage>
</organism>
<dbReference type="SMART" id="SM00829">
    <property type="entry name" value="PKS_ER"/>
    <property type="match status" value="1"/>
</dbReference>
<dbReference type="InterPro" id="IPR041694">
    <property type="entry name" value="ADH_N_2"/>
</dbReference>
<evidence type="ECO:0000313" key="4">
    <source>
        <dbReference type="Proteomes" id="UP001202831"/>
    </source>
</evidence>
<accession>A0ABT0NAU8</accession>
<dbReference type="InterPro" id="IPR020843">
    <property type="entry name" value="ER"/>
</dbReference>
<dbReference type="Proteomes" id="UP001202831">
    <property type="component" value="Unassembled WGS sequence"/>
</dbReference>
<dbReference type="EMBL" id="JAKIKT010000007">
    <property type="protein sequence ID" value="MCL2915480.1"/>
    <property type="molecule type" value="Genomic_DNA"/>
</dbReference>
<keyword evidence="1" id="KW-0560">Oxidoreductase</keyword>
<feature type="domain" description="Enoyl reductase (ER)" evidence="2">
    <location>
        <begin position="18"/>
        <end position="343"/>
    </location>
</feature>
<keyword evidence="4" id="KW-1185">Reference proteome</keyword>
<dbReference type="Gene3D" id="3.90.180.10">
    <property type="entry name" value="Medium-chain alcohol dehydrogenases, catalytic domain"/>
    <property type="match status" value="1"/>
</dbReference>
<comment type="caution">
    <text evidence="3">The sequence shown here is derived from an EMBL/GenBank/DDBJ whole genome shotgun (WGS) entry which is preliminary data.</text>
</comment>
<dbReference type="InterPro" id="IPR045010">
    <property type="entry name" value="MDR_fam"/>
</dbReference>
<dbReference type="Pfam" id="PF16884">
    <property type="entry name" value="ADH_N_2"/>
    <property type="match status" value="1"/>
</dbReference>
<dbReference type="Gene3D" id="3.40.50.720">
    <property type="entry name" value="NAD(P)-binding Rossmann-like Domain"/>
    <property type="match status" value="1"/>
</dbReference>
<evidence type="ECO:0000256" key="1">
    <source>
        <dbReference type="ARBA" id="ARBA00023002"/>
    </source>
</evidence>
<dbReference type="Pfam" id="PF00107">
    <property type="entry name" value="ADH_zinc_N"/>
    <property type="match status" value="1"/>
</dbReference>
<dbReference type="InterPro" id="IPR036291">
    <property type="entry name" value="NAD(P)-bd_dom_sf"/>
</dbReference>
<name>A0ABT0NAU8_9GAMM</name>
<dbReference type="PANTHER" id="PTHR43205">
    <property type="entry name" value="PROSTAGLANDIN REDUCTASE"/>
    <property type="match status" value="1"/>
</dbReference>
<dbReference type="PANTHER" id="PTHR43205:SF7">
    <property type="entry name" value="PROSTAGLANDIN REDUCTASE 1"/>
    <property type="match status" value="1"/>
</dbReference>
<protein>
    <submittedName>
        <fullName evidence="3">NADP-dependent oxidoreductase</fullName>
    </submittedName>
</protein>
<proteinExistence type="predicted"/>
<gene>
    <name evidence="3" type="ORF">L2725_17135</name>
</gene>
<dbReference type="InterPro" id="IPR011032">
    <property type="entry name" value="GroES-like_sf"/>
</dbReference>
<dbReference type="SUPFAM" id="SSF50129">
    <property type="entry name" value="GroES-like"/>
    <property type="match status" value="1"/>
</dbReference>
<evidence type="ECO:0000259" key="2">
    <source>
        <dbReference type="SMART" id="SM00829"/>
    </source>
</evidence>
<sequence length="350" mass="38478">MGYPLKNRQILLKRRPVGLPNESDYEVVTSPVTPLEPGELLMRNDLISLDPAIRGWMSADEDSYMPPIALGDPVRSSTLSTVVASRNPDYEVGDLVLGLNAWEEYTKLGDIRHIHSFATKMPKDLGVPNTWLLSVLGATGMTAYFGLLYVGEPKPGDTVLVSSAAGAVGSIVGQIAKLKGCRVVGIAGSDEKCRWLKDELGFDDAINYKDNNNRELLGCAIAKSCPEGVDIYFENVGGYFLEAVLDNIAERGRVIICGLISQYNEEVGSGPENIWKLLVKSARIEGFLIRDYVEQMPEAALKIGQWLAEGKIRNKVDLHTGFDNIPASFLKLFSGRNQGKLIVELEFDRE</sequence>
<evidence type="ECO:0000313" key="3">
    <source>
        <dbReference type="EMBL" id="MCL2915480.1"/>
    </source>
</evidence>
<dbReference type="InterPro" id="IPR013149">
    <property type="entry name" value="ADH-like_C"/>
</dbReference>
<reference evidence="3 4" key="1">
    <citation type="submission" date="2022-01" db="EMBL/GenBank/DDBJ databases">
        <title>Whole genome-based taxonomy of the Shewanellaceae.</title>
        <authorList>
            <person name="Martin-Rodriguez A.J."/>
        </authorList>
    </citation>
    <scope>NUCLEOTIDE SEQUENCE [LARGE SCALE GENOMIC DNA]</scope>
    <source>
        <strain evidence="3 4">DSM 21332</strain>
    </source>
</reference>
<dbReference type="RefSeq" id="WP_249250060.1">
    <property type="nucleotide sequence ID" value="NZ_JAKIKT010000007.1"/>
</dbReference>